<dbReference type="InParanoid" id="Q0UJ70"/>
<evidence type="ECO:0000313" key="2">
    <source>
        <dbReference type="Proteomes" id="UP000001055"/>
    </source>
</evidence>
<dbReference type="VEuPathDB" id="FungiDB:JI435_081940"/>
<dbReference type="RefSeq" id="XP_001798516.1">
    <property type="nucleotide sequence ID" value="XM_001798464.1"/>
</dbReference>
<protein>
    <submittedName>
        <fullName evidence="1">Uncharacterized protein</fullName>
    </submittedName>
</protein>
<proteinExistence type="predicted"/>
<dbReference type="EMBL" id="CH445336">
    <property type="protein sequence ID" value="EAT84470.2"/>
    <property type="molecule type" value="Genomic_DNA"/>
</dbReference>
<dbReference type="Proteomes" id="UP000001055">
    <property type="component" value="Unassembled WGS sequence"/>
</dbReference>
<name>Q0UJ70_PHANO</name>
<dbReference type="eggNOG" id="ENOG502SF5T">
    <property type="taxonomic scope" value="Eukaryota"/>
</dbReference>
<evidence type="ECO:0000313" key="1">
    <source>
        <dbReference type="EMBL" id="EAT84470.2"/>
    </source>
</evidence>
<accession>Q0UJ70</accession>
<reference evidence="2" key="1">
    <citation type="journal article" date="2007" name="Plant Cell">
        <title>Dothideomycete-plant interactions illuminated by genome sequencing and EST analysis of the wheat pathogen Stagonospora nodorum.</title>
        <authorList>
            <person name="Hane J.K."/>
            <person name="Lowe R.G."/>
            <person name="Solomon P.S."/>
            <person name="Tan K.C."/>
            <person name="Schoch C.L."/>
            <person name="Spatafora J.W."/>
            <person name="Crous P.W."/>
            <person name="Kodira C."/>
            <person name="Birren B.W."/>
            <person name="Galagan J.E."/>
            <person name="Torriani S.F."/>
            <person name="McDonald B.A."/>
            <person name="Oliver R.P."/>
        </authorList>
    </citation>
    <scope>NUCLEOTIDE SEQUENCE [LARGE SCALE GENOMIC DNA]</scope>
    <source>
        <strain evidence="2">SN15 / ATCC MYA-4574 / FGSC 10173</strain>
    </source>
</reference>
<dbReference type="HOGENOM" id="CLU_037758_0_1_1"/>
<sequence length="353" mass="39583">MCSGDPVAWFVNQIATGAATLPRAAMCLELLDGASETPPRLHNGKTTAFVLAEWLRTSGADLSREFVDLHNTKQGFGNKSMDKLVALMFADGEKAAPWRWFIRSQEQRTKETKLDAKIVSKFRQQLLWKMVHTQANRSLDKGLAVFMQAFRMAQIEGIEAAYVVLRPAGAHLVNRIMSTPEHTIERELYQSFLVSSRQWLGSWSEAVESMLWLHHPTQRSATPGLEFLRNSAGAITHVQSAQSRRHFLVQLCLGVARQLLEEERYVEAQIAMQFSKEHFADLVLPRAPVTAPAPAPQPAARHKQRRERDNLELLDQLAFGLETVFNNTHSILTSNNPDSIAFPASDAASMITE</sequence>
<organism evidence="1 2">
    <name type="scientific">Phaeosphaeria nodorum (strain SN15 / ATCC MYA-4574 / FGSC 10173)</name>
    <name type="common">Glume blotch fungus</name>
    <name type="synonym">Parastagonospora nodorum</name>
    <dbReference type="NCBI Taxonomy" id="321614"/>
    <lineage>
        <taxon>Eukaryota</taxon>
        <taxon>Fungi</taxon>
        <taxon>Dikarya</taxon>
        <taxon>Ascomycota</taxon>
        <taxon>Pezizomycotina</taxon>
        <taxon>Dothideomycetes</taxon>
        <taxon>Pleosporomycetidae</taxon>
        <taxon>Pleosporales</taxon>
        <taxon>Pleosporineae</taxon>
        <taxon>Phaeosphaeriaceae</taxon>
        <taxon>Parastagonospora</taxon>
    </lineage>
</organism>
<dbReference type="AlphaFoldDB" id="Q0UJ70"/>
<dbReference type="GeneID" id="5975414"/>
<gene>
    <name evidence="1" type="ORF">SNOG_08194</name>
</gene>
<dbReference type="KEGG" id="pno:SNOG_08194"/>